<dbReference type="EMBL" id="AP021858">
    <property type="protein sequence ID" value="BBO23329.1"/>
    <property type="molecule type" value="Genomic_DNA"/>
</dbReference>
<feature type="transmembrane region" description="Helical" evidence="7">
    <location>
        <begin position="141"/>
        <end position="170"/>
    </location>
</feature>
<feature type="transmembrane region" description="Helical" evidence="7">
    <location>
        <begin position="41"/>
        <end position="66"/>
    </location>
</feature>
<feature type="transmembrane region" description="Helical" evidence="7">
    <location>
        <begin position="230"/>
        <end position="248"/>
    </location>
</feature>
<dbReference type="Pfam" id="PF02405">
    <property type="entry name" value="MlaE"/>
    <property type="match status" value="1"/>
</dbReference>
<dbReference type="Proteomes" id="UP000662873">
    <property type="component" value="Chromosome"/>
</dbReference>
<evidence type="ECO:0000256" key="7">
    <source>
        <dbReference type="RuleBase" id="RU362044"/>
    </source>
</evidence>
<evidence type="ECO:0000256" key="3">
    <source>
        <dbReference type="ARBA" id="ARBA00022448"/>
    </source>
</evidence>
<sequence>MLWRIPEAALSFVGEVTLIGLDAFRRLFRRPFEWSETLAQMAFVGVASVPIVALTTFFSGAVLALYTSEFLLKYGAGQFVGSAVGLAVTREIAPVLAGIMVSARCGSAMAAQIGTMAVTEQIDALRMLSVHPTNFLVIPRLLASIVMLPVLALVGVYSGIIGGWMVAVSAGLPSGSFWRSLQTWVEPWDVVGGLLKTPFFGLIIALVACQQGLATTQGAVGVGKATTRTVVLSMVLVYVANYFLAEIFY</sequence>
<dbReference type="NCBIfam" id="TIGR00056">
    <property type="entry name" value="MlaE family lipid ABC transporter permease subunit"/>
    <property type="match status" value="1"/>
</dbReference>
<comment type="caution">
    <text evidence="7">Lacks conserved residue(s) required for the propagation of feature annotation.</text>
</comment>
<organism evidence="8 9">
    <name type="scientific">Candidatus Nitrosymbiomonas proteolyticus</name>
    <dbReference type="NCBI Taxonomy" id="2608984"/>
    <lineage>
        <taxon>Bacteria</taxon>
        <taxon>Bacillati</taxon>
        <taxon>Armatimonadota</taxon>
        <taxon>Armatimonadota incertae sedis</taxon>
        <taxon>Candidatus Nitrosymbiomonas</taxon>
    </lineage>
</organism>
<comment type="similarity">
    <text evidence="2 7">Belongs to the MlaE permease family.</text>
</comment>
<evidence type="ECO:0000256" key="5">
    <source>
        <dbReference type="ARBA" id="ARBA00022989"/>
    </source>
</evidence>
<dbReference type="AlphaFoldDB" id="A0A809R774"/>
<keyword evidence="3" id="KW-0813">Transport</keyword>
<gene>
    <name evidence="8" type="ORF">NPRO_09240</name>
</gene>
<dbReference type="GO" id="GO:0005548">
    <property type="term" value="F:phospholipid transporter activity"/>
    <property type="evidence" value="ECO:0007669"/>
    <property type="project" value="TreeGrafter"/>
</dbReference>
<dbReference type="InterPro" id="IPR003453">
    <property type="entry name" value="ABC_MlaE_roteobac"/>
</dbReference>
<comment type="subcellular location">
    <subcellularLocation>
        <location evidence="1">Membrane</location>
        <topology evidence="1">Multi-pass membrane protein</topology>
    </subcellularLocation>
</comment>
<dbReference type="GO" id="GO:0043190">
    <property type="term" value="C:ATP-binding cassette (ABC) transporter complex"/>
    <property type="evidence" value="ECO:0007669"/>
    <property type="project" value="InterPro"/>
</dbReference>
<name>A0A809R774_9BACT</name>
<evidence type="ECO:0000313" key="8">
    <source>
        <dbReference type="EMBL" id="BBO23329.1"/>
    </source>
</evidence>
<keyword evidence="6 7" id="KW-0472">Membrane</keyword>
<evidence type="ECO:0000256" key="6">
    <source>
        <dbReference type="ARBA" id="ARBA00023136"/>
    </source>
</evidence>
<keyword evidence="5 7" id="KW-1133">Transmembrane helix</keyword>
<reference evidence="8" key="1">
    <citation type="journal article" name="DNA Res.">
        <title>The physiological potential of anammox bacteria as revealed by their core genome structure.</title>
        <authorList>
            <person name="Okubo T."/>
            <person name="Toyoda A."/>
            <person name="Fukuhara K."/>
            <person name="Uchiyama I."/>
            <person name="Harigaya Y."/>
            <person name="Kuroiwa M."/>
            <person name="Suzuki T."/>
            <person name="Murakami Y."/>
            <person name="Suwa Y."/>
            <person name="Takami H."/>
        </authorList>
    </citation>
    <scope>NUCLEOTIDE SEQUENCE</scope>
    <source>
        <strain evidence="8">317325-2</strain>
    </source>
</reference>
<dbReference type="KEGG" id="npy:NPRO_09240"/>
<dbReference type="PANTHER" id="PTHR30188">
    <property type="entry name" value="ABC TRANSPORTER PERMEASE PROTEIN-RELATED"/>
    <property type="match status" value="1"/>
</dbReference>
<evidence type="ECO:0000256" key="2">
    <source>
        <dbReference type="ARBA" id="ARBA00007556"/>
    </source>
</evidence>
<evidence type="ECO:0000313" key="9">
    <source>
        <dbReference type="Proteomes" id="UP000662873"/>
    </source>
</evidence>
<feature type="transmembrane region" description="Helical" evidence="7">
    <location>
        <begin position="190"/>
        <end position="209"/>
    </location>
</feature>
<evidence type="ECO:0000256" key="4">
    <source>
        <dbReference type="ARBA" id="ARBA00022692"/>
    </source>
</evidence>
<dbReference type="PANTHER" id="PTHR30188:SF4">
    <property type="entry name" value="PROTEIN TRIGALACTOSYLDIACYLGLYCEROL 1, CHLOROPLASTIC"/>
    <property type="match status" value="1"/>
</dbReference>
<evidence type="ECO:0000256" key="1">
    <source>
        <dbReference type="ARBA" id="ARBA00004141"/>
    </source>
</evidence>
<protein>
    <submittedName>
        <fullName evidence="8">ABC-type transport system, permease component</fullName>
    </submittedName>
</protein>
<keyword evidence="4 7" id="KW-0812">Transmembrane</keyword>
<proteinExistence type="inferred from homology"/>
<dbReference type="InterPro" id="IPR030802">
    <property type="entry name" value="Permease_MalE"/>
</dbReference>
<accession>A0A809R774</accession>